<dbReference type="InterPro" id="IPR016431">
    <property type="entry name" value="Pyrv-formate_lyase-activ_prd"/>
</dbReference>
<dbReference type="AlphaFoldDB" id="A0A2N3G4I8"/>
<evidence type="ECO:0000256" key="5">
    <source>
        <dbReference type="ARBA" id="ARBA00023014"/>
    </source>
</evidence>
<dbReference type="SFLD" id="SFLDS00029">
    <property type="entry name" value="Radical_SAM"/>
    <property type="match status" value="1"/>
</dbReference>
<keyword evidence="2 6" id="KW-0949">S-adenosyl-L-methionine</keyword>
<dbReference type="PIRSF" id="PIRSF004869">
    <property type="entry name" value="PflX_prd"/>
    <property type="match status" value="1"/>
</dbReference>
<feature type="binding site" evidence="6">
    <location>
        <position position="89"/>
    </location>
    <ligand>
        <name>[4Fe-4S] cluster</name>
        <dbReference type="ChEBI" id="CHEBI:49883"/>
        <note>4Fe-4S-S-AdoMet</note>
    </ligand>
</feature>
<keyword evidence="4 6" id="KW-0408">Iron</keyword>
<dbReference type="GO" id="GO:0003824">
    <property type="term" value="F:catalytic activity"/>
    <property type="evidence" value="ECO:0007669"/>
    <property type="project" value="InterPro"/>
</dbReference>
<dbReference type="GO" id="GO:0051539">
    <property type="term" value="F:4 iron, 4 sulfur cluster binding"/>
    <property type="evidence" value="ECO:0007669"/>
    <property type="project" value="UniProtKB-KW"/>
</dbReference>
<evidence type="ECO:0000256" key="1">
    <source>
        <dbReference type="ARBA" id="ARBA00022485"/>
    </source>
</evidence>
<comment type="cofactor">
    <cofactor evidence="6">
        <name>[4Fe-4S] cluster</name>
        <dbReference type="ChEBI" id="CHEBI:49883"/>
    </cofactor>
    <text evidence="6">Binds 1 [4Fe-4S] cluster. The cluster is coordinated with 3 cysteines and an exchangeable S-adenosyl-L-methionine.</text>
</comment>
<dbReference type="InterPro" id="IPR027596">
    <property type="entry name" value="AmmeMemoSam_rS"/>
</dbReference>
<dbReference type="SFLD" id="SFLDG01101">
    <property type="entry name" value="Uncharacterised_Radical_SAM_Su"/>
    <property type="match status" value="1"/>
</dbReference>
<evidence type="ECO:0000256" key="6">
    <source>
        <dbReference type="PIRSR" id="PIRSR004869-50"/>
    </source>
</evidence>
<dbReference type="CDD" id="cd01335">
    <property type="entry name" value="Radical_SAM"/>
    <property type="match status" value="1"/>
</dbReference>
<dbReference type="SUPFAM" id="SSF102114">
    <property type="entry name" value="Radical SAM enzymes"/>
    <property type="match status" value="1"/>
</dbReference>
<dbReference type="Gene3D" id="3.20.20.70">
    <property type="entry name" value="Aldolase class I"/>
    <property type="match status" value="1"/>
</dbReference>
<evidence type="ECO:0000256" key="4">
    <source>
        <dbReference type="ARBA" id="ARBA00023004"/>
    </source>
</evidence>
<name>A0A2N3G4I8_9ACTN</name>
<evidence type="ECO:0000256" key="2">
    <source>
        <dbReference type="ARBA" id="ARBA00022691"/>
    </source>
</evidence>
<dbReference type="InterPro" id="IPR007197">
    <property type="entry name" value="rSAM"/>
</dbReference>
<evidence type="ECO:0000256" key="3">
    <source>
        <dbReference type="ARBA" id="ARBA00022723"/>
    </source>
</evidence>
<comment type="caution">
    <text evidence="8">The sequence shown here is derived from an EMBL/GenBank/DDBJ whole genome shotgun (WGS) entry which is preliminary data.</text>
</comment>
<protein>
    <submittedName>
        <fullName evidence="8">AmmeMemoRadiSam system radical SAM enzyme</fullName>
    </submittedName>
</protein>
<dbReference type="InterPro" id="IPR013785">
    <property type="entry name" value="Aldolase_TIM"/>
</dbReference>
<dbReference type="InterPro" id="IPR034457">
    <property type="entry name" value="Organic_radical-activating"/>
</dbReference>
<keyword evidence="3 6" id="KW-0479">Metal-binding</keyword>
<evidence type="ECO:0000259" key="7">
    <source>
        <dbReference type="PROSITE" id="PS51918"/>
    </source>
</evidence>
<dbReference type="EMBL" id="PHEX01000070">
    <property type="protein sequence ID" value="PKQ27637.1"/>
    <property type="molecule type" value="Genomic_DNA"/>
</dbReference>
<dbReference type="NCBIfam" id="TIGR04337">
    <property type="entry name" value="AmmeMemoSam_rS"/>
    <property type="match status" value="1"/>
</dbReference>
<keyword evidence="5 6" id="KW-0411">Iron-sulfur</keyword>
<accession>A0A2N3G4I8</accession>
<feature type="domain" description="Radical SAM core" evidence="7">
    <location>
        <begin position="67"/>
        <end position="288"/>
    </location>
</feature>
<dbReference type="Proteomes" id="UP000233654">
    <property type="component" value="Unassembled WGS sequence"/>
</dbReference>
<dbReference type="InterPro" id="IPR058240">
    <property type="entry name" value="rSAM_sf"/>
</dbReference>
<sequence length="327" mass="36697">MKEAAYYEKIGNGNARCHLCPRECVITPGKRGFCRVRSNVDGTLYSDIYERVLAVNLDPIEKKPLYHFYPGSSIFSIGTRGCNQRCDFCQNWEMIETDSPGTCITADEVAGMAARGGSIGVAYTYNEPSIWFEFVLECAARVHDRGLKNVLVTNGLINLEPLEELLPFVDAMNIDVKSMDPEFYHDICKSKLEPVLETVRRVRRDCHIEITNLLIPTLNDSDEQIEEIVDFVAELGRDTPLHFSAYHPCYKMTVEATPLETLQRAFDLAGRKLDFVYLGNARARGTGDSRCSACGKNVVERDGYLTRVTGLHGNKCAWCGNDLPFVV</sequence>
<feature type="binding site" evidence="6">
    <location>
        <position position="86"/>
    </location>
    <ligand>
        <name>[4Fe-4S] cluster</name>
        <dbReference type="ChEBI" id="CHEBI:49883"/>
        <note>4Fe-4S-S-AdoMet</note>
    </ligand>
</feature>
<reference evidence="8 9" key="1">
    <citation type="journal article" date="2017" name="ISME J.">
        <title>Potential for microbial H2 and metal transformations associated with novel bacteria and archaea in deep terrestrial subsurface sediments.</title>
        <authorList>
            <person name="Hernsdorf A.W."/>
            <person name="Amano Y."/>
            <person name="Miyakawa K."/>
            <person name="Ise K."/>
            <person name="Suzuki Y."/>
            <person name="Anantharaman K."/>
            <person name="Probst A."/>
            <person name="Burstein D."/>
            <person name="Thomas B.C."/>
            <person name="Banfield J.F."/>
        </authorList>
    </citation>
    <scope>NUCLEOTIDE SEQUENCE [LARGE SCALE GENOMIC DNA]</scope>
    <source>
        <strain evidence="8">HGW-Actinobacteria-3</strain>
    </source>
</reference>
<organism evidence="8 9">
    <name type="scientific">Candidatus Anoxymicrobium japonicum</name>
    <dbReference type="NCBI Taxonomy" id="2013648"/>
    <lineage>
        <taxon>Bacteria</taxon>
        <taxon>Bacillati</taxon>
        <taxon>Actinomycetota</taxon>
        <taxon>Candidatus Geothermincolia</taxon>
        <taxon>Candidatus Geothermincolales</taxon>
        <taxon>Candidatus Anoxymicrobiaceae</taxon>
        <taxon>Candidatus Anoxymicrobium</taxon>
    </lineage>
</organism>
<gene>
    <name evidence="8" type="primary">amrS</name>
    <name evidence="8" type="ORF">CVT63_06965</name>
</gene>
<dbReference type="PANTHER" id="PTHR30352">
    <property type="entry name" value="PYRUVATE FORMATE-LYASE-ACTIVATING ENZYME"/>
    <property type="match status" value="1"/>
</dbReference>
<dbReference type="InterPro" id="IPR006638">
    <property type="entry name" value="Elp3/MiaA/NifB-like_rSAM"/>
</dbReference>
<keyword evidence="1" id="KW-0004">4Fe-4S</keyword>
<dbReference type="Pfam" id="PF04055">
    <property type="entry name" value="Radical_SAM"/>
    <property type="match status" value="1"/>
</dbReference>
<dbReference type="PROSITE" id="PS51918">
    <property type="entry name" value="RADICAL_SAM"/>
    <property type="match status" value="1"/>
</dbReference>
<evidence type="ECO:0000313" key="8">
    <source>
        <dbReference type="EMBL" id="PKQ27637.1"/>
    </source>
</evidence>
<feature type="binding site" evidence="6">
    <location>
        <position position="82"/>
    </location>
    <ligand>
        <name>[4Fe-4S] cluster</name>
        <dbReference type="ChEBI" id="CHEBI:49883"/>
        <note>4Fe-4S-S-AdoMet</note>
    </ligand>
</feature>
<dbReference type="SMART" id="SM00729">
    <property type="entry name" value="Elp3"/>
    <property type="match status" value="1"/>
</dbReference>
<dbReference type="GO" id="GO:0046872">
    <property type="term" value="F:metal ion binding"/>
    <property type="evidence" value="ECO:0007669"/>
    <property type="project" value="UniProtKB-KW"/>
</dbReference>
<dbReference type="PANTHER" id="PTHR30352:SF5">
    <property type="entry name" value="PYRUVATE FORMATE-LYASE 1-ACTIVATING ENZYME"/>
    <property type="match status" value="1"/>
</dbReference>
<evidence type="ECO:0000313" key="9">
    <source>
        <dbReference type="Proteomes" id="UP000233654"/>
    </source>
</evidence>
<proteinExistence type="predicted"/>